<name>A0ACD1E2I8_9MICO</name>
<gene>
    <name evidence="1" type="ORF">KM842_13165</name>
</gene>
<sequence length="168" mass="16894">MRVDPYANTFPTNELPVALPELTDGAFPVAAYSSEAGTGRSPAVTWETLPEGTQSLLVTVFDPDAPVPGGFWHWIAVVPAGAGQLVAGASGQDMPEGSIELPNSFGVAGYVGPNPPQGTGVHGNVVAVTALSSAVHELPDVPSTAMLHASIIPATLARGTAVGTATAA</sequence>
<keyword evidence="1" id="KW-0649">Protein kinase inhibitor</keyword>
<evidence type="ECO:0000313" key="1">
    <source>
        <dbReference type="EMBL" id="QWS33183.1"/>
    </source>
</evidence>
<protein>
    <submittedName>
        <fullName evidence="1">YbhB/YbcL family Raf kinase inhibitor-like protein</fullName>
    </submittedName>
</protein>
<keyword evidence="2" id="KW-1185">Reference proteome</keyword>
<accession>A0ACD1E2I8</accession>
<reference evidence="1" key="1">
    <citation type="submission" date="2021-06" db="EMBL/GenBank/DDBJ databases">
        <authorList>
            <person name="Ellington A.J."/>
            <person name="Bryan N.C."/>
            <person name="Christner B.C."/>
            <person name="Reisch C.R."/>
        </authorList>
    </citation>
    <scope>NUCLEOTIDE SEQUENCE</scope>
    <source>
        <strain evidence="1">L6-1</strain>
    </source>
</reference>
<dbReference type="EMBL" id="CP076544">
    <property type="protein sequence ID" value="QWS33183.1"/>
    <property type="molecule type" value="Genomic_DNA"/>
</dbReference>
<organism evidence="1 2">
    <name type="scientific">Curtobacterium aetherium</name>
    <dbReference type="NCBI Taxonomy" id="2841594"/>
    <lineage>
        <taxon>Bacteria</taxon>
        <taxon>Bacillati</taxon>
        <taxon>Actinomycetota</taxon>
        <taxon>Actinomycetes</taxon>
        <taxon>Micrococcales</taxon>
        <taxon>Microbacteriaceae</taxon>
        <taxon>Curtobacterium</taxon>
    </lineage>
</organism>
<evidence type="ECO:0000313" key="2">
    <source>
        <dbReference type="Proteomes" id="UP000681794"/>
    </source>
</evidence>
<dbReference type="Proteomes" id="UP000681794">
    <property type="component" value="Chromosome"/>
</dbReference>
<proteinExistence type="predicted"/>